<dbReference type="AlphaFoldDB" id="A0A9P7SQZ4"/>
<protein>
    <submittedName>
        <fullName evidence="1">Uncharacterized protein</fullName>
    </submittedName>
</protein>
<sequence>MAVLTHEKLLGDRQHTILQLKVPESSVPPYPSQAKLEFSYLSAAAAVAQAAVAKIQGRSQRHLALKSKAAEDKLSVKCVLVLHLGQPRCSVPE</sequence>
<comment type="caution">
    <text evidence="1">The sequence shown here is derived from an EMBL/GenBank/DDBJ whole genome shotgun (WGS) entry which is preliminary data.</text>
</comment>
<name>A0A9P7SQZ4_9HYPO</name>
<accession>A0A9P7SQZ4</accession>
<organism evidence="1 2">
    <name type="scientific">Claviceps arundinis</name>
    <dbReference type="NCBI Taxonomy" id="1623583"/>
    <lineage>
        <taxon>Eukaryota</taxon>
        <taxon>Fungi</taxon>
        <taxon>Dikarya</taxon>
        <taxon>Ascomycota</taxon>
        <taxon>Pezizomycotina</taxon>
        <taxon>Sordariomycetes</taxon>
        <taxon>Hypocreomycetidae</taxon>
        <taxon>Hypocreales</taxon>
        <taxon>Clavicipitaceae</taxon>
        <taxon>Claviceps</taxon>
    </lineage>
</organism>
<proteinExistence type="predicted"/>
<gene>
    <name evidence="1" type="ORF">E4U56_005886</name>
</gene>
<dbReference type="EMBL" id="SRPS01000044">
    <property type="protein sequence ID" value="KAG5972558.1"/>
    <property type="molecule type" value="Genomic_DNA"/>
</dbReference>
<evidence type="ECO:0000313" key="1">
    <source>
        <dbReference type="EMBL" id="KAG5972558.1"/>
    </source>
</evidence>
<dbReference type="Proteomes" id="UP000784919">
    <property type="component" value="Unassembled WGS sequence"/>
</dbReference>
<evidence type="ECO:0000313" key="2">
    <source>
        <dbReference type="Proteomes" id="UP000784919"/>
    </source>
</evidence>
<reference evidence="1" key="1">
    <citation type="journal article" date="2020" name="bioRxiv">
        <title>Whole genome comparisons of ergot fungi reveals the divergence and evolution of species within the genus Claviceps are the result of varying mechanisms driving genome evolution and host range expansion.</title>
        <authorList>
            <person name="Wyka S.A."/>
            <person name="Mondo S.J."/>
            <person name="Liu M."/>
            <person name="Dettman J."/>
            <person name="Nalam V."/>
            <person name="Broders K.D."/>
        </authorList>
    </citation>
    <scope>NUCLEOTIDE SEQUENCE</scope>
    <source>
        <strain evidence="1">CCC 1102</strain>
    </source>
</reference>